<feature type="transmembrane region" description="Helical" evidence="6">
    <location>
        <begin position="260"/>
        <end position="283"/>
    </location>
</feature>
<dbReference type="GO" id="GO:0009927">
    <property type="term" value="F:histidine phosphotransfer kinase activity"/>
    <property type="evidence" value="ECO:0007669"/>
    <property type="project" value="TreeGrafter"/>
</dbReference>
<dbReference type="InterPro" id="IPR036097">
    <property type="entry name" value="HisK_dim/P_sf"/>
</dbReference>
<keyword evidence="4" id="KW-0808">Transferase</keyword>
<keyword evidence="6" id="KW-1133">Transmembrane helix</keyword>
<dbReference type="SMART" id="SM00065">
    <property type="entry name" value="GAF"/>
    <property type="match status" value="1"/>
</dbReference>
<dbReference type="InterPro" id="IPR003018">
    <property type="entry name" value="GAF"/>
</dbReference>
<feature type="transmembrane region" description="Helical" evidence="6">
    <location>
        <begin position="231"/>
        <end position="248"/>
    </location>
</feature>
<dbReference type="InterPro" id="IPR036890">
    <property type="entry name" value="HATPase_C_sf"/>
</dbReference>
<feature type="transmembrane region" description="Helical" evidence="6">
    <location>
        <begin position="68"/>
        <end position="86"/>
    </location>
</feature>
<dbReference type="SMART" id="SM00388">
    <property type="entry name" value="HisKA"/>
    <property type="match status" value="1"/>
</dbReference>
<dbReference type="PRINTS" id="PR00344">
    <property type="entry name" value="BCTRLSENSOR"/>
</dbReference>
<dbReference type="Gene3D" id="1.10.287.130">
    <property type="match status" value="1"/>
</dbReference>
<feature type="domain" description="Histidine kinase" evidence="7">
    <location>
        <begin position="497"/>
        <end position="716"/>
    </location>
</feature>
<name>A0A2M7RIP0_9BACT</name>
<dbReference type="Gene3D" id="3.30.565.10">
    <property type="entry name" value="Histidine kinase-like ATPase, C-terminal domain"/>
    <property type="match status" value="1"/>
</dbReference>
<dbReference type="SUPFAM" id="SSF55874">
    <property type="entry name" value="ATPase domain of HSP90 chaperone/DNA topoisomerase II/histidine kinase"/>
    <property type="match status" value="1"/>
</dbReference>
<dbReference type="SUPFAM" id="SSF55781">
    <property type="entry name" value="GAF domain-like"/>
    <property type="match status" value="1"/>
</dbReference>
<dbReference type="CDD" id="cd00082">
    <property type="entry name" value="HisKA"/>
    <property type="match status" value="1"/>
</dbReference>
<accession>A0A2M7RIP0</accession>
<evidence type="ECO:0000259" key="7">
    <source>
        <dbReference type="PROSITE" id="PS50109"/>
    </source>
</evidence>
<dbReference type="AlphaFoldDB" id="A0A2M7RIP0"/>
<dbReference type="EMBL" id="PFMD01000041">
    <property type="protein sequence ID" value="PIY96619.1"/>
    <property type="molecule type" value="Genomic_DNA"/>
</dbReference>
<feature type="transmembrane region" description="Helical" evidence="6">
    <location>
        <begin position="35"/>
        <end position="56"/>
    </location>
</feature>
<dbReference type="PANTHER" id="PTHR43047:SF72">
    <property type="entry name" value="OSMOSENSING HISTIDINE PROTEIN KINASE SLN1"/>
    <property type="match status" value="1"/>
</dbReference>
<keyword evidence="3" id="KW-0597">Phosphoprotein</keyword>
<evidence type="ECO:0000256" key="6">
    <source>
        <dbReference type="SAM" id="Phobius"/>
    </source>
</evidence>
<reference evidence="8 9" key="1">
    <citation type="submission" date="2017-09" db="EMBL/GenBank/DDBJ databases">
        <title>Depth-based differentiation of microbial function through sediment-hosted aquifers and enrichment of novel symbionts in the deep terrestrial subsurface.</title>
        <authorList>
            <person name="Probst A.J."/>
            <person name="Ladd B."/>
            <person name="Jarett J.K."/>
            <person name="Geller-Mcgrath D.E."/>
            <person name="Sieber C.M."/>
            <person name="Emerson J.B."/>
            <person name="Anantharaman K."/>
            <person name="Thomas B.C."/>
            <person name="Malmstrom R."/>
            <person name="Stieglmeier M."/>
            <person name="Klingl A."/>
            <person name="Woyke T."/>
            <person name="Ryan C.M."/>
            <person name="Banfield J.F."/>
        </authorList>
    </citation>
    <scope>NUCLEOTIDE SEQUENCE [LARGE SCALE GENOMIC DNA]</scope>
    <source>
        <strain evidence="8">CG_4_10_14_0_8_um_filter_42_10</strain>
    </source>
</reference>
<dbReference type="InterPro" id="IPR003661">
    <property type="entry name" value="HisK_dim/P_dom"/>
</dbReference>
<evidence type="ECO:0000256" key="3">
    <source>
        <dbReference type="ARBA" id="ARBA00022553"/>
    </source>
</evidence>
<feature type="transmembrane region" description="Helical" evidence="6">
    <location>
        <begin position="93"/>
        <end position="116"/>
    </location>
</feature>
<dbReference type="PANTHER" id="PTHR43047">
    <property type="entry name" value="TWO-COMPONENT HISTIDINE PROTEIN KINASE"/>
    <property type="match status" value="1"/>
</dbReference>
<sequence>MFVVNIVTLVASISSLMLGLIVLSQREKKDTNVRISFFIFSLVTSIWAFLNFYFWVFNDELSVFKSQYAFGGLALICALVWIWYLINHSLKIYRLFIAFILGLAVFILPFTDGLIIKTLIKISSKNYDFTTGSLFSAYSIVLMVIMISLLLNVTLAYKKSSGLMKSQLLYTLIGLSLFAFVSILFGLVLPYFKLPKVVPFDSQSSLLFIGFSAYAIIKHRLMDVRFIIRKFVFYFGLGIFIFIAYYIVAWVDENMFGGQYTIGAVLSALVMGPLFLMGFFYTARALRRIANKYFFTSLYDYQETMDNFAKRISATLNLNEVANVTVDTIKKTMWVDNIAILVGEGAYRPVKVEGFQASDLIHIANKPACRNIISGLKRPLVYDELLVSSNETALPPEDNNYAREQMSRLGIAVVLPLMAKGNLIACVFIGRKISKDAYTHEDLRLLESLANQASISIENARLYNEIQTFNLTLKQKVDGATKRLRELLKIKSEFLTIASHQLRTPTSIVRGMLSLVTEEDGGLSREEREKFIHQAYEGINRLERIIHDLLNATELEGKKMHLERQKISVEDLVQESIAGLQPLAEKQKLQLKLEKPKAKLPKIIVDALKFKEAVVNIIDNAIHYTPKGSVTVKLEKGPSEVRIIVSDTGIGISKNDMKNLFKKFVRGEGILQIHPNGSGLGLFISKKMIEEMGGSIAAESPGKGKGSTFTITMPIK</sequence>
<dbReference type="GO" id="GO:0000155">
    <property type="term" value="F:phosphorelay sensor kinase activity"/>
    <property type="evidence" value="ECO:0007669"/>
    <property type="project" value="InterPro"/>
</dbReference>
<evidence type="ECO:0000256" key="4">
    <source>
        <dbReference type="ARBA" id="ARBA00022679"/>
    </source>
</evidence>
<comment type="catalytic activity">
    <reaction evidence="1">
        <text>ATP + protein L-histidine = ADP + protein N-phospho-L-histidine.</text>
        <dbReference type="EC" id="2.7.13.3"/>
    </reaction>
</comment>
<dbReference type="InterPro" id="IPR004358">
    <property type="entry name" value="Sig_transdc_His_kin-like_C"/>
</dbReference>
<dbReference type="EC" id="2.7.13.3" evidence="2"/>
<gene>
    <name evidence="8" type="ORF">COY66_03745</name>
</gene>
<dbReference type="Pfam" id="PF01590">
    <property type="entry name" value="GAF"/>
    <property type="match status" value="1"/>
</dbReference>
<dbReference type="Pfam" id="PF00512">
    <property type="entry name" value="HisKA"/>
    <property type="match status" value="1"/>
</dbReference>
<dbReference type="InterPro" id="IPR029016">
    <property type="entry name" value="GAF-like_dom_sf"/>
</dbReference>
<organism evidence="8 9">
    <name type="scientific">Candidatus Kerfeldbacteria bacterium CG_4_10_14_0_8_um_filter_42_10</name>
    <dbReference type="NCBI Taxonomy" id="2014248"/>
    <lineage>
        <taxon>Bacteria</taxon>
        <taxon>Candidatus Kerfeldiibacteriota</taxon>
    </lineage>
</organism>
<evidence type="ECO:0000256" key="5">
    <source>
        <dbReference type="ARBA" id="ARBA00022777"/>
    </source>
</evidence>
<feature type="transmembrane region" description="Helical" evidence="6">
    <location>
        <begin position="204"/>
        <end position="219"/>
    </location>
</feature>
<comment type="caution">
    <text evidence="8">The sequence shown here is derived from an EMBL/GenBank/DDBJ whole genome shotgun (WGS) entry which is preliminary data.</text>
</comment>
<feature type="transmembrane region" description="Helical" evidence="6">
    <location>
        <begin position="136"/>
        <end position="157"/>
    </location>
</feature>
<evidence type="ECO:0000313" key="8">
    <source>
        <dbReference type="EMBL" id="PIY96619.1"/>
    </source>
</evidence>
<dbReference type="FunFam" id="3.30.565.10:FF:000006">
    <property type="entry name" value="Sensor histidine kinase WalK"/>
    <property type="match status" value="1"/>
</dbReference>
<dbReference type="InterPro" id="IPR005467">
    <property type="entry name" value="His_kinase_dom"/>
</dbReference>
<dbReference type="InterPro" id="IPR003594">
    <property type="entry name" value="HATPase_dom"/>
</dbReference>
<proteinExistence type="predicted"/>
<dbReference type="SMART" id="SM00387">
    <property type="entry name" value="HATPase_c"/>
    <property type="match status" value="1"/>
</dbReference>
<protein>
    <recommendedName>
        <fullName evidence="2">histidine kinase</fullName>
        <ecNumber evidence="2">2.7.13.3</ecNumber>
    </recommendedName>
</protein>
<feature type="transmembrane region" description="Helical" evidence="6">
    <location>
        <begin position="6"/>
        <end position="23"/>
    </location>
</feature>
<evidence type="ECO:0000313" key="9">
    <source>
        <dbReference type="Proteomes" id="UP000230779"/>
    </source>
</evidence>
<evidence type="ECO:0000256" key="2">
    <source>
        <dbReference type="ARBA" id="ARBA00012438"/>
    </source>
</evidence>
<dbReference type="SUPFAM" id="SSF47384">
    <property type="entry name" value="Homodimeric domain of signal transducing histidine kinase"/>
    <property type="match status" value="1"/>
</dbReference>
<keyword evidence="5" id="KW-0418">Kinase</keyword>
<dbReference type="PROSITE" id="PS50109">
    <property type="entry name" value="HIS_KIN"/>
    <property type="match status" value="1"/>
</dbReference>
<dbReference type="Pfam" id="PF02518">
    <property type="entry name" value="HATPase_c"/>
    <property type="match status" value="1"/>
</dbReference>
<feature type="transmembrane region" description="Helical" evidence="6">
    <location>
        <begin position="409"/>
        <end position="430"/>
    </location>
</feature>
<dbReference type="GO" id="GO:0005886">
    <property type="term" value="C:plasma membrane"/>
    <property type="evidence" value="ECO:0007669"/>
    <property type="project" value="TreeGrafter"/>
</dbReference>
<feature type="transmembrane region" description="Helical" evidence="6">
    <location>
        <begin position="169"/>
        <end position="192"/>
    </location>
</feature>
<dbReference type="Gene3D" id="3.30.450.40">
    <property type="match status" value="1"/>
</dbReference>
<keyword evidence="6" id="KW-0472">Membrane</keyword>
<keyword evidence="6" id="KW-0812">Transmembrane</keyword>
<evidence type="ECO:0000256" key="1">
    <source>
        <dbReference type="ARBA" id="ARBA00000085"/>
    </source>
</evidence>
<dbReference type="Proteomes" id="UP000230779">
    <property type="component" value="Unassembled WGS sequence"/>
</dbReference>